<dbReference type="PROSITE" id="PS50109">
    <property type="entry name" value="HIS_KIN"/>
    <property type="match status" value="1"/>
</dbReference>
<reference evidence="6" key="2">
    <citation type="journal article" date="2021" name="Microbiome">
        <title>Successional dynamics and alternative stable states in a saline activated sludge microbial community over 9 years.</title>
        <authorList>
            <person name="Wang Y."/>
            <person name="Ye J."/>
            <person name="Ju F."/>
            <person name="Liu L."/>
            <person name="Boyd J.A."/>
            <person name="Deng Y."/>
            <person name="Parks D.H."/>
            <person name="Jiang X."/>
            <person name="Yin X."/>
            <person name="Woodcroft B.J."/>
            <person name="Tyson G.W."/>
            <person name="Hugenholtz P."/>
            <person name="Polz M.F."/>
            <person name="Zhang T."/>
        </authorList>
    </citation>
    <scope>NUCLEOTIDE SEQUENCE</scope>
    <source>
        <strain evidence="6">HKST-UBA13</strain>
    </source>
</reference>
<dbReference type="Gene3D" id="3.30.565.10">
    <property type="entry name" value="Histidine kinase-like ATPase, C-terminal domain"/>
    <property type="match status" value="1"/>
</dbReference>
<dbReference type="AlphaFoldDB" id="A0A955IAR8"/>
<keyword evidence="6" id="KW-0808">Transferase</keyword>
<dbReference type="InterPro" id="IPR003661">
    <property type="entry name" value="HisK_dim/P_dom"/>
</dbReference>
<organism evidence="6 7">
    <name type="scientific">Candidatus Dojkabacteria bacterium</name>
    <dbReference type="NCBI Taxonomy" id="2099670"/>
    <lineage>
        <taxon>Bacteria</taxon>
        <taxon>Candidatus Dojkabacteria</taxon>
    </lineage>
</organism>
<dbReference type="Pfam" id="PF02518">
    <property type="entry name" value="HATPase_c"/>
    <property type="match status" value="1"/>
</dbReference>
<dbReference type="EC" id="2.7.13.3" evidence="2"/>
<dbReference type="SMART" id="SM00387">
    <property type="entry name" value="HATPase_c"/>
    <property type="match status" value="1"/>
</dbReference>
<dbReference type="InterPro" id="IPR036890">
    <property type="entry name" value="HATPase_C_sf"/>
</dbReference>
<dbReference type="GO" id="GO:0000155">
    <property type="term" value="F:phosphorelay sensor kinase activity"/>
    <property type="evidence" value="ECO:0007669"/>
    <property type="project" value="InterPro"/>
</dbReference>
<evidence type="ECO:0000256" key="2">
    <source>
        <dbReference type="ARBA" id="ARBA00012438"/>
    </source>
</evidence>
<accession>A0A955IAR8</accession>
<proteinExistence type="predicted"/>
<evidence type="ECO:0000313" key="6">
    <source>
        <dbReference type="EMBL" id="MCA9380901.1"/>
    </source>
</evidence>
<evidence type="ECO:0000313" key="7">
    <source>
        <dbReference type="Proteomes" id="UP000775877"/>
    </source>
</evidence>
<feature type="non-terminal residue" evidence="6">
    <location>
        <position position="1"/>
    </location>
</feature>
<dbReference type="Gene3D" id="1.10.287.130">
    <property type="match status" value="1"/>
</dbReference>
<dbReference type="InterPro" id="IPR036097">
    <property type="entry name" value="HisK_dim/P_sf"/>
</dbReference>
<evidence type="ECO:0000256" key="4">
    <source>
        <dbReference type="SAM" id="Phobius"/>
    </source>
</evidence>
<dbReference type="PRINTS" id="PR00344">
    <property type="entry name" value="BCTRLSENSOR"/>
</dbReference>
<name>A0A955IAR8_9BACT</name>
<feature type="domain" description="Histidine kinase" evidence="5">
    <location>
        <begin position="80"/>
        <end position="323"/>
    </location>
</feature>
<dbReference type="CDD" id="cd00082">
    <property type="entry name" value="HisKA"/>
    <property type="match status" value="1"/>
</dbReference>
<evidence type="ECO:0000259" key="5">
    <source>
        <dbReference type="PROSITE" id="PS50109"/>
    </source>
</evidence>
<dbReference type="InterPro" id="IPR005467">
    <property type="entry name" value="His_kinase_dom"/>
</dbReference>
<keyword evidence="4" id="KW-1133">Transmembrane helix</keyword>
<reference evidence="6" key="1">
    <citation type="submission" date="2020-04" db="EMBL/GenBank/DDBJ databases">
        <authorList>
            <person name="Zhang T."/>
        </authorList>
    </citation>
    <scope>NUCLEOTIDE SEQUENCE</scope>
    <source>
        <strain evidence="6">HKST-UBA13</strain>
    </source>
</reference>
<dbReference type="EMBL" id="JAGQLJ010000025">
    <property type="protein sequence ID" value="MCA9380901.1"/>
    <property type="molecule type" value="Genomic_DNA"/>
</dbReference>
<dbReference type="SUPFAM" id="SSF47384">
    <property type="entry name" value="Homodimeric domain of signal transducing histidine kinase"/>
    <property type="match status" value="1"/>
</dbReference>
<comment type="caution">
    <text evidence="6">The sequence shown here is derived from an EMBL/GenBank/DDBJ whole genome shotgun (WGS) entry which is preliminary data.</text>
</comment>
<keyword evidence="3" id="KW-0597">Phosphoprotein</keyword>
<gene>
    <name evidence="6" type="ORF">KC678_01415</name>
</gene>
<evidence type="ECO:0000256" key="1">
    <source>
        <dbReference type="ARBA" id="ARBA00000085"/>
    </source>
</evidence>
<keyword evidence="6" id="KW-0418">Kinase</keyword>
<keyword evidence="4" id="KW-0812">Transmembrane</keyword>
<feature type="transmembrane region" description="Helical" evidence="4">
    <location>
        <begin position="23"/>
        <end position="44"/>
    </location>
</feature>
<evidence type="ECO:0000256" key="3">
    <source>
        <dbReference type="ARBA" id="ARBA00022553"/>
    </source>
</evidence>
<sequence length="324" mass="36575">ITIISVLLIIDILVLSNNTAEQVIKLVIFIFLTIISIILLRSIITGVEQKEELFELNKELLQSREEYISLAGEQKDIIDIMGHEIKTPLSAIIQEINLQKNISIPNQKDITNLILSKNDMQKILLQVFESLDTIDRAVDHASSLVNNMIETARIDKEKVVLNLARFDIVSLVRNIFDKITKFEESKDVSFVWRNNLGDEFYIQAHKTRIKESIESLLVNALSYGKNLNNNKSIIKLTLLKDSSYIDISIEDNGIGIDQKNIPKLGEKFMRIDSKTANVSRPGGTGLGLFVVKNIMKYHKGNLIIKSEGLGKGSTFTLRIPLKTN</sequence>
<protein>
    <recommendedName>
        <fullName evidence="2">histidine kinase</fullName>
        <ecNumber evidence="2">2.7.13.3</ecNumber>
    </recommendedName>
</protein>
<dbReference type="PANTHER" id="PTHR43547:SF2">
    <property type="entry name" value="HYBRID SIGNAL TRANSDUCTION HISTIDINE KINASE C"/>
    <property type="match status" value="1"/>
</dbReference>
<dbReference type="InterPro" id="IPR004358">
    <property type="entry name" value="Sig_transdc_His_kin-like_C"/>
</dbReference>
<dbReference type="Proteomes" id="UP000775877">
    <property type="component" value="Unassembled WGS sequence"/>
</dbReference>
<dbReference type="PANTHER" id="PTHR43547">
    <property type="entry name" value="TWO-COMPONENT HISTIDINE KINASE"/>
    <property type="match status" value="1"/>
</dbReference>
<keyword evidence="4" id="KW-0472">Membrane</keyword>
<dbReference type="InterPro" id="IPR003594">
    <property type="entry name" value="HATPase_dom"/>
</dbReference>
<comment type="catalytic activity">
    <reaction evidence="1">
        <text>ATP + protein L-histidine = ADP + protein N-phospho-L-histidine.</text>
        <dbReference type="EC" id="2.7.13.3"/>
    </reaction>
</comment>
<dbReference type="SUPFAM" id="SSF55874">
    <property type="entry name" value="ATPase domain of HSP90 chaperone/DNA topoisomerase II/histidine kinase"/>
    <property type="match status" value="1"/>
</dbReference>